<organism evidence="1">
    <name type="scientific">Spodoptera frugiperda</name>
    <name type="common">Fall armyworm</name>
    <dbReference type="NCBI Taxonomy" id="7108"/>
    <lineage>
        <taxon>Eukaryota</taxon>
        <taxon>Metazoa</taxon>
        <taxon>Ecdysozoa</taxon>
        <taxon>Arthropoda</taxon>
        <taxon>Hexapoda</taxon>
        <taxon>Insecta</taxon>
        <taxon>Pterygota</taxon>
        <taxon>Neoptera</taxon>
        <taxon>Endopterygota</taxon>
        <taxon>Lepidoptera</taxon>
        <taxon>Glossata</taxon>
        <taxon>Ditrysia</taxon>
        <taxon>Noctuoidea</taxon>
        <taxon>Noctuidae</taxon>
        <taxon>Amphipyrinae</taxon>
        <taxon>Spodoptera</taxon>
    </lineage>
</organism>
<name>A0A2H1WYG3_SPOFR</name>
<reference evidence="1" key="1">
    <citation type="submission" date="2016-07" db="EMBL/GenBank/DDBJ databases">
        <authorList>
            <person name="Bretaudeau A."/>
        </authorList>
    </citation>
    <scope>NUCLEOTIDE SEQUENCE</scope>
    <source>
        <strain evidence="1">Rice</strain>
        <tissue evidence="1">Whole body</tissue>
    </source>
</reference>
<accession>A0A2H1WYG3</accession>
<protein>
    <submittedName>
        <fullName evidence="1">SFRICE_022554</fullName>
    </submittedName>
</protein>
<dbReference type="AlphaFoldDB" id="A0A2H1WYG3"/>
<dbReference type="EMBL" id="ODYU01011988">
    <property type="protein sequence ID" value="SOQ58047.1"/>
    <property type="molecule type" value="Genomic_DNA"/>
</dbReference>
<sequence length="177" mass="20055">MNILDIRSSHEGLGCTLVREGLCVSLLSKMHNLTNTCKITNDNSRSIAKVVVSKALDILLTKTNHLMVRSALLTGNTRGVTEHQYTNRSGNTPGILWHWHCVEFSFLSRSAGRCFGWLNIDKSYYECDALQVRMTHRNELVRRKFNDCRKGGRTIDCLSAWQEESTSYSILEGIEST</sequence>
<proteinExistence type="predicted"/>
<evidence type="ECO:0000313" key="1">
    <source>
        <dbReference type="EMBL" id="SOQ58047.1"/>
    </source>
</evidence>
<gene>
    <name evidence="1" type="ORF">SFRICE_022554</name>
</gene>